<dbReference type="Pfam" id="PF12833">
    <property type="entry name" value="HTH_18"/>
    <property type="match status" value="1"/>
</dbReference>
<evidence type="ECO:0000313" key="5">
    <source>
        <dbReference type="EMBL" id="TQK86522.1"/>
    </source>
</evidence>
<keyword evidence="3" id="KW-0804">Transcription</keyword>
<dbReference type="SUPFAM" id="SSF46689">
    <property type="entry name" value="Homeodomain-like"/>
    <property type="match status" value="1"/>
</dbReference>
<proteinExistence type="predicted"/>
<dbReference type="PANTHER" id="PTHR46796:SF15">
    <property type="entry name" value="BLL1074 PROTEIN"/>
    <property type="match status" value="1"/>
</dbReference>
<dbReference type="RefSeq" id="WP_055703902.1">
    <property type="nucleotide sequence ID" value="NZ_JBPJFI010000001.1"/>
</dbReference>
<keyword evidence="2" id="KW-0238">DNA-binding</keyword>
<dbReference type="InterPro" id="IPR009057">
    <property type="entry name" value="Homeodomain-like_sf"/>
</dbReference>
<dbReference type="Gene3D" id="1.10.10.60">
    <property type="entry name" value="Homeodomain-like"/>
    <property type="match status" value="1"/>
</dbReference>
<dbReference type="PANTHER" id="PTHR46796">
    <property type="entry name" value="HTH-TYPE TRANSCRIPTIONAL ACTIVATOR RHAS-RELATED"/>
    <property type="match status" value="1"/>
</dbReference>
<name>A0A542TI48_9ACTN</name>
<comment type="caution">
    <text evidence="5">The sequence shown here is derived from an EMBL/GenBank/DDBJ whole genome shotgun (WGS) entry which is preliminary data.</text>
</comment>
<evidence type="ECO:0000256" key="3">
    <source>
        <dbReference type="ARBA" id="ARBA00023163"/>
    </source>
</evidence>
<gene>
    <name evidence="5" type="ORF">FB563_6665</name>
</gene>
<evidence type="ECO:0000259" key="4">
    <source>
        <dbReference type="PROSITE" id="PS01124"/>
    </source>
</evidence>
<reference evidence="5 6" key="1">
    <citation type="submission" date="2019-06" db="EMBL/GenBank/DDBJ databases">
        <title>Sequencing the genomes of 1000 actinobacteria strains.</title>
        <authorList>
            <person name="Klenk H.-P."/>
        </authorList>
    </citation>
    <scope>NUCLEOTIDE SEQUENCE [LARGE SCALE GENOMIC DNA]</scope>
    <source>
        <strain evidence="5 6">DSM 41929</strain>
    </source>
</reference>
<sequence length="286" mass="31550">MYRHELLERRAAPDLRDQVLGYRGFRFQAIGARRRLLIPDGVVKVMLGFGDPLRVLDSCDPARTWRGSSLAGGIRTTGAIGEHTGLIHGVTVLLSPLAAYRLFGVPMSEWAGLSVPPEDLCRRPWAGLSARLAQLPDWHSRFAVLDRVLRAALDAGPAVSPEVVWSWRRIQGSCGRVRVEELAAQTGWSRRHLERRFRCQTGLTPKGAAQVMRLQAALRLKEAGACWADAATQAGYHDQPHFDRAFKSMTGRTPSAFHSERLAASPHDAQDFVPGQVTSAILVHPT</sequence>
<dbReference type="InterPro" id="IPR018060">
    <property type="entry name" value="HTH_AraC"/>
</dbReference>
<feature type="domain" description="HTH araC/xylS-type" evidence="4">
    <location>
        <begin position="176"/>
        <end position="260"/>
    </location>
</feature>
<evidence type="ECO:0000313" key="6">
    <source>
        <dbReference type="Proteomes" id="UP000318103"/>
    </source>
</evidence>
<accession>A0A542TI48</accession>
<dbReference type="PROSITE" id="PS01124">
    <property type="entry name" value="HTH_ARAC_FAMILY_2"/>
    <property type="match status" value="1"/>
</dbReference>
<organism evidence="5 6">
    <name type="scientific">Streptomyces puniciscabiei</name>
    <dbReference type="NCBI Taxonomy" id="164348"/>
    <lineage>
        <taxon>Bacteria</taxon>
        <taxon>Bacillati</taxon>
        <taxon>Actinomycetota</taxon>
        <taxon>Actinomycetes</taxon>
        <taxon>Kitasatosporales</taxon>
        <taxon>Streptomycetaceae</taxon>
        <taxon>Streptomyces</taxon>
    </lineage>
</organism>
<evidence type="ECO:0000256" key="1">
    <source>
        <dbReference type="ARBA" id="ARBA00023015"/>
    </source>
</evidence>
<dbReference type="GO" id="GO:0003700">
    <property type="term" value="F:DNA-binding transcription factor activity"/>
    <property type="evidence" value="ECO:0007669"/>
    <property type="project" value="InterPro"/>
</dbReference>
<evidence type="ECO:0000256" key="2">
    <source>
        <dbReference type="ARBA" id="ARBA00023125"/>
    </source>
</evidence>
<keyword evidence="1" id="KW-0805">Transcription regulation</keyword>
<dbReference type="AlphaFoldDB" id="A0A542TI48"/>
<dbReference type="EMBL" id="VFNX01000002">
    <property type="protein sequence ID" value="TQK86522.1"/>
    <property type="molecule type" value="Genomic_DNA"/>
</dbReference>
<keyword evidence="6" id="KW-1185">Reference proteome</keyword>
<protein>
    <submittedName>
        <fullName evidence="5">AraC family transcriptional regulator</fullName>
    </submittedName>
</protein>
<dbReference type="GO" id="GO:0043565">
    <property type="term" value="F:sequence-specific DNA binding"/>
    <property type="evidence" value="ECO:0007669"/>
    <property type="project" value="InterPro"/>
</dbReference>
<dbReference type="Proteomes" id="UP000318103">
    <property type="component" value="Unassembled WGS sequence"/>
</dbReference>
<dbReference type="SMART" id="SM00342">
    <property type="entry name" value="HTH_ARAC"/>
    <property type="match status" value="1"/>
</dbReference>
<dbReference type="InterPro" id="IPR050204">
    <property type="entry name" value="AraC_XylS_family_regulators"/>
</dbReference>
<dbReference type="OrthoDB" id="2559672at2"/>